<protein>
    <submittedName>
        <fullName evidence="7">Glycerate dehydrogenase</fullName>
    </submittedName>
</protein>
<sequence length="317" mass="33945">MKRIVVLDGYALNPGDLDWQALKALGEVTVYDRTPVAEVPERAKDAEIVLTNKAIVNSTAINELKHLEYVGVMATGYNVVDIPAAKAKGITVTNVPAYSSDSVAQLTFALILELCHHVGLHAESVRAGEWSRSADFSYWKTPLRELAGSTLGIVGLGQIGRAVAKIALAFNMKVIASHKHPERDAMQGVTFTDLASCFKEADIVSLHCPLTADNKEFVNAALLKTMKPGAFLINTSRGPLINETDLARALEEGVIAGAALDVLSTEPPAADNPLPAAPNTVITPHIAWATRSARERLLNGVVNNLKAYLEGKPVNVI</sequence>
<dbReference type="AlphaFoldDB" id="A0A1H4A8A0"/>
<gene>
    <name evidence="7" type="ORF">SAMN05660909_01531</name>
</gene>
<dbReference type="EMBL" id="FNRL01000005">
    <property type="protein sequence ID" value="SEA32166.1"/>
    <property type="molecule type" value="Genomic_DNA"/>
</dbReference>
<evidence type="ECO:0000256" key="4">
    <source>
        <dbReference type="RuleBase" id="RU003719"/>
    </source>
</evidence>
<dbReference type="InterPro" id="IPR036291">
    <property type="entry name" value="NAD(P)-bd_dom_sf"/>
</dbReference>
<dbReference type="GO" id="GO:0016616">
    <property type="term" value="F:oxidoreductase activity, acting on the CH-OH group of donors, NAD or NADP as acceptor"/>
    <property type="evidence" value="ECO:0007669"/>
    <property type="project" value="InterPro"/>
</dbReference>
<dbReference type="PROSITE" id="PS00671">
    <property type="entry name" value="D_2_HYDROXYACID_DH_3"/>
    <property type="match status" value="1"/>
</dbReference>
<dbReference type="GO" id="GO:0051287">
    <property type="term" value="F:NAD binding"/>
    <property type="evidence" value="ECO:0007669"/>
    <property type="project" value="InterPro"/>
</dbReference>
<evidence type="ECO:0000256" key="3">
    <source>
        <dbReference type="ARBA" id="ARBA00023027"/>
    </source>
</evidence>
<evidence type="ECO:0000259" key="5">
    <source>
        <dbReference type="Pfam" id="PF00389"/>
    </source>
</evidence>
<feature type="domain" description="D-isomer specific 2-hydroxyacid dehydrogenase NAD-binding" evidence="6">
    <location>
        <begin position="108"/>
        <end position="287"/>
    </location>
</feature>
<dbReference type="CDD" id="cd12162">
    <property type="entry name" value="2-Hacid_dh_4"/>
    <property type="match status" value="1"/>
</dbReference>
<dbReference type="STRING" id="408074.SAMN05660909_01531"/>
<dbReference type="RefSeq" id="WP_089760264.1">
    <property type="nucleotide sequence ID" value="NZ_BKAT01000014.1"/>
</dbReference>
<comment type="similarity">
    <text evidence="1 4">Belongs to the D-isomer specific 2-hydroxyacid dehydrogenase family.</text>
</comment>
<dbReference type="FunFam" id="3.40.50.720:FF:000203">
    <property type="entry name" value="D-3-phosphoglycerate dehydrogenase (SerA)"/>
    <property type="match status" value="1"/>
</dbReference>
<name>A0A1H4A8A0_9BACT</name>
<dbReference type="InterPro" id="IPR006140">
    <property type="entry name" value="D-isomer_DH_NAD-bd"/>
</dbReference>
<evidence type="ECO:0000259" key="6">
    <source>
        <dbReference type="Pfam" id="PF02826"/>
    </source>
</evidence>
<dbReference type="InterPro" id="IPR006139">
    <property type="entry name" value="D-isomer_2_OHA_DH_cat_dom"/>
</dbReference>
<keyword evidence="8" id="KW-1185">Reference proteome</keyword>
<dbReference type="OrthoDB" id="1522997at2"/>
<feature type="domain" description="D-isomer specific 2-hydroxyacid dehydrogenase catalytic" evidence="5">
    <location>
        <begin position="17"/>
        <end position="314"/>
    </location>
</feature>
<reference evidence="8" key="1">
    <citation type="submission" date="2016-10" db="EMBL/GenBank/DDBJ databases">
        <authorList>
            <person name="Varghese N."/>
            <person name="Submissions S."/>
        </authorList>
    </citation>
    <scope>NUCLEOTIDE SEQUENCE [LARGE SCALE GENOMIC DNA]</scope>
    <source>
        <strain evidence="8">DSM 23920</strain>
    </source>
</reference>
<keyword evidence="2 4" id="KW-0560">Oxidoreductase</keyword>
<dbReference type="PANTHER" id="PTHR43761:SF1">
    <property type="entry name" value="D-ISOMER SPECIFIC 2-HYDROXYACID DEHYDROGENASE CATALYTIC DOMAIN-CONTAINING PROTEIN-RELATED"/>
    <property type="match status" value="1"/>
</dbReference>
<organism evidence="7 8">
    <name type="scientific">Chitinophaga terrae</name>
    <name type="common">ex Kim and Jung 2007</name>
    <dbReference type="NCBI Taxonomy" id="408074"/>
    <lineage>
        <taxon>Bacteria</taxon>
        <taxon>Pseudomonadati</taxon>
        <taxon>Bacteroidota</taxon>
        <taxon>Chitinophagia</taxon>
        <taxon>Chitinophagales</taxon>
        <taxon>Chitinophagaceae</taxon>
        <taxon>Chitinophaga</taxon>
    </lineage>
</organism>
<dbReference type="Pfam" id="PF02826">
    <property type="entry name" value="2-Hacid_dh_C"/>
    <property type="match status" value="1"/>
</dbReference>
<dbReference type="Pfam" id="PF00389">
    <property type="entry name" value="2-Hacid_dh"/>
    <property type="match status" value="1"/>
</dbReference>
<evidence type="ECO:0000256" key="2">
    <source>
        <dbReference type="ARBA" id="ARBA00023002"/>
    </source>
</evidence>
<accession>A0A1H4A8A0</accession>
<dbReference type="PANTHER" id="PTHR43761">
    <property type="entry name" value="D-ISOMER SPECIFIC 2-HYDROXYACID DEHYDROGENASE FAMILY PROTEIN (AFU_ORTHOLOGUE AFUA_1G13630)"/>
    <property type="match status" value="1"/>
</dbReference>
<dbReference type="InterPro" id="IPR029753">
    <property type="entry name" value="D-isomer_DH_CS"/>
</dbReference>
<dbReference type="Proteomes" id="UP000199656">
    <property type="component" value="Unassembled WGS sequence"/>
</dbReference>
<dbReference type="Gene3D" id="3.40.50.720">
    <property type="entry name" value="NAD(P)-binding Rossmann-like Domain"/>
    <property type="match status" value="2"/>
</dbReference>
<evidence type="ECO:0000313" key="7">
    <source>
        <dbReference type="EMBL" id="SEA32166.1"/>
    </source>
</evidence>
<keyword evidence="3" id="KW-0520">NAD</keyword>
<proteinExistence type="inferred from homology"/>
<evidence type="ECO:0000313" key="8">
    <source>
        <dbReference type="Proteomes" id="UP000199656"/>
    </source>
</evidence>
<evidence type="ECO:0000256" key="1">
    <source>
        <dbReference type="ARBA" id="ARBA00005854"/>
    </source>
</evidence>
<dbReference type="SUPFAM" id="SSF52283">
    <property type="entry name" value="Formate/glycerate dehydrogenase catalytic domain-like"/>
    <property type="match status" value="1"/>
</dbReference>
<dbReference type="InterPro" id="IPR050418">
    <property type="entry name" value="D-iso_2-hydroxyacid_DH_PdxB"/>
</dbReference>
<dbReference type="SUPFAM" id="SSF51735">
    <property type="entry name" value="NAD(P)-binding Rossmann-fold domains"/>
    <property type="match status" value="1"/>
</dbReference>